<evidence type="ECO:0000313" key="3">
    <source>
        <dbReference type="Proteomes" id="UP001314229"/>
    </source>
</evidence>
<keyword evidence="3" id="KW-1185">Reference proteome</keyword>
<dbReference type="AlphaFoldDB" id="A0AAV1N288"/>
<keyword evidence="1" id="KW-0732">Signal</keyword>
<organism evidence="2 3">
    <name type="scientific">Scomber scombrus</name>
    <name type="common">Atlantic mackerel</name>
    <name type="synonym">Scomber vernalis</name>
    <dbReference type="NCBI Taxonomy" id="13677"/>
    <lineage>
        <taxon>Eukaryota</taxon>
        <taxon>Metazoa</taxon>
        <taxon>Chordata</taxon>
        <taxon>Craniata</taxon>
        <taxon>Vertebrata</taxon>
        <taxon>Euteleostomi</taxon>
        <taxon>Actinopterygii</taxon>
        <taxon>Neopterygii</taxon>
        <taxon>Teleostei</taxon>
        <taxon>Neoteleostei</taxon>
        <taxon>Acanthomorphata</taxon>
        <taxon>Pelagiaria</taxon>
        <taxon>Scombriformes</taxon>
        <taxon>Scombridae</taxon>
        <taxon>Scomber</taxon>
    </lineage>
</organism>
<reference evidence="2 3" key="1">
    <citation type="submission" date="2024-01" db="EMBL/GenBank/DDBJ databases">
        <authorList>
            <person name="Alioto T."/>
            <person name="Alioto T."/>
            <person name="Gomez Garrido J."/>
        </authorList>
    </citation>
    <scope>NUCLEOTIDE SEQUENCE [LARGE SCALE GENOMIC DNA]</scope>
</reference>
<gene>
    <name evidence="2" type="ORF">FSCOSCO3_A035258</name>
</gene>
<proteinExistence type="predicted"/>
<feature type="signal peptide" evidence="1">
    <location>
        <begin position="1"/>
        <end position="20"/>
    </location>
</feature>
<dbReference type="EMBL" id="CAWUFR010000013">
    <property type="protein sequence ID" value="CAK6953535.1"/>
    <property type="molecule type" value="Genomic_DNA"/>
</dbReference>
<sequence>MMGLVHVILAVLSLLTVGQSAPVTSCESLTKQVEIKGRNQLLGKWMHIGESTTIAGFKLLTKAFLETSWAHVSAADESDAINVFQSRKMLGDCFTATTKMTLENNSLYMVNPISVPEVLLSSGCPDCLVLQTNYTFGGSTYKGLQLLRFCPDESNLQETKTTDLTSYITSMNAEDLKLLDKFISSSDGIQLLINIITSGLTGLKENERCRVYIVNRSGLAKKDPSANKN</sequence>
<accession>A0AAV1N288</accession>
<dbReference type="InterPro" id="IPR012674">
    <property type="entry name" value="Calycin"/>
</dbReference>
<comment type="caution">
    <text evidence="2">The sequence shown here is derived from an EMBL/GenBank/DDBJ whole genome shotgun (WGS) entry which is preliminary data.</text>
</comment>
<feature type="chain" id="PRO_5043796725" evidence="1">
    <location>
        <begin position="21"/>
        <end position="229"/>
    </location>
</feature>
<name>A0AAV1N288_SCOSC</name>
<dbReference type="Proteomes" id="UP001314229">
    <property type="component" value="Unassembled WGS sequence"/>
</dbReference>
<evidence type="ECO:0000313" key="2">
    <source>
        <dbReference type="EMBL" id="CAK6953535.1"/>
    </source>
</evidence>
<protein>
    <submittedName>
        <fullName evidence="2">Uncharacterized protein LOC128368993 isoform X2</fullName>
    </submittedName>
</protein>
<dbReference type="Gene3D" id="2.40.128.20">
    <property type="match status" value="1"/>
</dbReference>
<evidence type="ECO:0000256" key="1">
    <source>
        <dbReference type="SAM" id="SignalP"/>
    </source>
</evidence>